<dbReference type="PANTHER" id="PTHR33164:SF95">
    <property type="entry name" value="TRANSCRIPTIONAL REGULATOR"/>
    <property type="match status" value="1"/>
</dbReference>
<dbReference type="PRINTS" id="PR00598">
    <property type="entry name" value="HTHMARR"/>
</dbReference>
<dbReference type="InterPro" id="IPR036388">
    <property type="entry name" value="WH-like_DNA-bd_sf"/>
</dbReference>
<dbReference type="GO" id="GO:0003700">
    <property type="term" value="F:DNA-binding transcription factor activity"/>
    <property type="evidence" value="ECO:0007669"/>
    <property type="project" value="InterPro"/>
</dbReference>
<dbReference type="Proteomes" id="UP000305238">
    <property type="component" value="Unassembled WGS sequence"/>
</dbReference>
<feature type="domain" description="HTH marR-type" evidence="1">
    <location>
        <begin position="24"/>
        <end position="156"/>
    </location>
</feature>
<accession>A0A5S4H8Q5</accession>
<dbReference type="InterPro" id="IPR000835">
    <property type="entry name" value="HTH_MarR-typ"/>
</dbReference>
<evidence type="ECO:0000313" key="2">
    <source>
        <dbReference type="EMBL" id="TMR41346.1"/>
    </source>
</evidence>
<dbReference type="Pfam" id="PF01047">
    <property type="entry name" value="MarR"/>
    <property type="match status" value="1"/>
</dbReference>
<dbReference type="PANTHER" id="PTHR33164">
    <property type="entry name" value="TRANSCRIPTIONAL REGULATOR, MARR FAMILY"/>
    <property type="match status" value="1"/>
</dbReference>
<dbReference type="SUPFAM" id="SSF46785">
    <property type="entry name" value="Winged helix' DNA-binding domain"/>
    <property type="match status" value="1"/>
</dbReference>
<dbReference type="OrthoDB" id="3478887at2"/>
<dbReference type="GO" id="GO:0006950">
    <property type="term" value="P:response to stress"/>
    <property type="evidence" value="ECO:0007669"/>
    <property type="project" value="TreeGrafter"/>
</dbReference>
<organism evidence="2 3">
    <name type="scientific">Actinomadura geliboluensis</name>
    <dbReference type="NCBI Taxonomy" id="882440"/>
    <lineage>
        <taxon>Bacteria</taxon>
        <taxon>Bacillati</taxon>
        <taxon>Actinomycetota</taxon>
        <taxon>Actinomycetes</taxon>
        <taxon>Streptosporangiales</taxon>
        <taxon>Thermomonosporaceae</taxon>
        <taxon>Actinomadura</taxon>
    </lineage>
</organism>
<comment type="caution">
    <text evidence="2">The sequence shown here is derived from an EMBL/GenBank/DDBJ whole genome shotgun (WGS) entry which is preliminary data.</text>
</comment>
<dbReference type="InterPro" id="IPR039422">
    <property type="entry name" value="MarR/SlyA-like"/>
</dbReference>
<gene>
    <name evidence="2" type="ORF">ETD96_06225</name>
</gene>
<evidence type="ECO:0000313" key="3">
    <source>
        <dbReference type="Proteomes" id="UP000305238"/>
    </source>
</evidence>
<reference evidence="2 3" key="1">
    <citation type="submission" date="2019-05" db="EMBL/GenBank/DDBJ databases">
        <title>Draft genome sequence of Actinomadura geliboluensis A8036.</title>
        <authorList>
            <person name="Saricaoglu S."/>
            <person name="Isik K."/>
        </authorList>
    </citation>
    <scope>NUCLEOTIDE SEQUENCE [LARGE SCALE GENOMIC DNA]</scope>
    <source>
        <strain evidence="2 3">A8036</strain>
    </source>
</reference>
<dbReference type="SMART" id="SM00347">
    <property type="entry name" value="HTH_MARR"/>
    <property type="match status" value="1"/>
</dbReference>
<keyword evidence="3" id="KW-1185">Reference proteome</keyword>
<protein>
    <submittedName>
        <fullName evidence="2">Winged helix-turn-helix transcriptional regulator</fullName>
    </submittedName>
</protein>
<dbReference type="PROSITE" id="PS50995">
    <property type="entry name" value="HTH_MARR_2"/>
    <property type="match status" value="1"/>
</dbReference>
<dbReference type="EMBL" id="VCKZ01000025">
    <property type="protein sequence ID" value="TMR41346.1"/>
    <property type="molecule type" value="Genomic_DNA"/>
</dbReference>
<name>A0A5S4H8Q5_9ACTN</name>
<dbReference type="Gene3D" id="1.10.10.10">
    <property type="entry name" value="Winged helix-like DNA-binding domain superfamily/Winged helix DNA-binding domain"/>
    <property type="match status" value="1"/>
</dbReference>
<dbReference type="AlphaFoldDB" id="A0A5S4H8Q5"/>
<dbReference type="InterPro" id="IPR036390">
    <property type="entry name" value="WH_DNA-bd_sf"/>
</dbReference>
<proteinExistence type="predicted"/>
<evidence type="ECO:0000259" key="1">
    <source>
        <dbReference type="PROSITE" id="PS50995"/>
    </source>
</evidence>
<sequence>MIHVYQSTCIMSNMMDAVDGPRYERGTGFLLARVGSLTARSWTAFLAAHDLTQGQYAVLFTLDERGSTGQRRLAELVAVDARNIVAVLDPLSRRRLIERRTDATDRRRRLIALTEEGTALVRDLASRAAQEQEDFLEPLGRDDRLQLNRLLKRLYEAHVEGG</sequence>